<evidence type="ECO:0000256" key="1">
    <source>
        <dbReference type="ARBA" id="ARBA00022553"/>
    </source>
</evidence>
<sequence>MSDDRLATYLDRMQSAATKASKYAADVGHDAFLLDERTQDAVVMNIMAIGECVVKIMDGHPDFVAQHSDIPWRDIRDMRNRIAHQYFQLDLDTVWYTAATMLPELLDQLQGLRNWRAQGE</sequence>
<dbReference type="RefSeq" id="WP_142823424.1">
    <property type="nucleotide sequence ID" value="NZ_CP117267.1"/>
</dbReference>
<dbReference type="InterPro" id="IPR008201">
    <property type="entry name" value="HepT-like"/>
</dbReference>
<dbReference type="Pfam" id="PF01934">
    <property type="entry name" value="HepT-like"/>
    <property type="match status" value="1"/>
</dbReference>
<evidence type="ECO:0000256" key="5">
    <source>
        <dbReference type="ARBA" id="ARBA00022801"/>
    </source>
</evidence>
<protein>
    <submittedName>
        <fullName evidence="6">DUF86 domain-containing protein</fullName>
    </submittedName>
</protein>
<dbReference type="EMBL" id="CP117267">
    <property type="protein sequence ID" value="WFS21590.1"/>
    <property type="molecule type" value="Genomic_DNA"/>
</dbReference>
<evidence type="ECO:0000256" key="4">
    <source>
        <dbReference type="ARBA" id="ARBA00022741"/>
    </source>
</evidence>
<keyword evidence="5" id="KW-0378">Hydrolase</keyword>
<accession>A0ABY8IEX8</accession>
<gene>
    <name evidence="6" type="ORF">PR018_10390</name>
</gene>
<dbReference type="PANTHER" id="PTHR34139">
    <property type="entry name" value="UPF0331 PROTEIN MJ0127"/>
    <property type="match status" value="1"/>
</dbReference>
<proteinExistence type="predicted"/>
<dbReference type="Proteomes" id="UP000318939">
    <property type="component" value="Chromosome"/>
</dbReference>
<keyword evidence="2" id="KW-1277">Toxin-antitoxin system</keyword>
<evidence type="ECO:0000313" key="6">
    <source>
        <dbReference type="EMBL" id="WFS21590.1"/>
    </source>
</evidence>
<evidence type="ECO:0000256" key="3">
    <source>
        <dbReference type="ARBA" id="ARBA00022722"/>
    </source>
</evidence>
<dbReference type="PANTHER" id="PTHR34139:SF1">
    <property type="entry name" value="RNASE MJ1380-RELATED"/>
    <property type="match status" value="1"/>
</dbReference>
<keyword evidence="1" id="KW-0597">Phosphoprotein</keyword>
<dbReference type="InterPro" id="IPR051813">
    <property type="entry name" value="HepT_RNase_toxin"/>
</dbReference>
<keyword evidence="3" id="KW-0540">Nuclease</keyword>
<reference evidence="6" key="2">
    <citation type="journal article" date="2023" name="MicrobiologyOpen">
        <title>Genomics of the tumorigenes clade of the family Rhizobiaceae and description of Rhizobium rhododendri sp. nov.</title>
        <authorList>
            <person name="Kuzmanovic N."/>
            <person name="diCenzo G.C."/>
            <person name="Bunk B."/>
            <person name="Sproeer C."/>
            <person name="Fruehling A."/>
            <person name="Neumann-Schaal M."/>
            <person name="Overmann J."/>
            <person name="Smalla K."/>
        </authorList>
    </citation>
    <scope>NUCLEOTIDE SEQUENCE</scope>
    <source>
        <strain evidence="6">Rho-6.2</strain>
    </source>
</reference>
<evidence type="ECO:0000256" key="2">
    <source>
        <dbReference type="ARBA" id="ARBA00022649"/>
    </source>
</evidence>
<organism evidence="6 7">
    <name type="scientific">Rhizobium rhododendri</name>
    <dbReference type="NCBI Taxonomy" id="2506430"/>
    <lineage>
        <taxon>Bacteria</taxon>
        <taxon>Pseudomonadati</taxon>
        <taxon>Pseudomonadota</taxon>
        <taxon>Alphaproteobacteria</taxon>
        <taxon>Hyphomicrobiales</taxon>
        <taxon>Rhizobiaceae</taxon>
        <taxon>Rhizobium/Agrobacterium group</taxon>
        <taxon>Rhizobium</taxon>
    </lineage>
</organism>
<keyword evidence="4" id="KW-0547">Nucleotide-binding</keyword>
<evidence type="ECO:0000313" key="7">
    <source>
        <dbReference type="Proteomes" id="UP000318939"/>
    </source>
</evidence>
<keyword evidence="7" id="KW-1185">Reference proteome</keyword>
<name>A0ABY8IEX8_9HYPH</name>
<reference evidence="6" key="1">
    <citation type="journal article" date="2019" name="Phytopathology">
        <title>A Novel Group of Rhizobium tumorigenes-Like Agrobacteria Associated with Crown Gall Disease of Rhododendron and Blueberry.</title>
        <authorList>
            <person name="Kuzmanovic N."/>
            <person name="Behrens P."/>
            <person name="Idczak E."/>
            <person name="Wagner S."/>
            <person name="Gotz M."/>
            <person name="Sproer C."/>
            <person name="Bunk B."/>
            <person name="Overmann J."/>
            <person name="Smalla K."/>
        </authorList>
    </citation>
    <scope>NUCLEOTIDE SEQUENCE</scope>
    <source>
        <strain evidence="6">Rho-6.2</strain>
    </source>
</reference>